<evidence type="ECO:0000313" key="2">
    <source>
        <dbReference type="Proteomes" id="UP000005095"/>
    </source>
</evidence>
<name>J1KZI5_9EURY</name>
<dbReference type="Proteomes" id="UP000005095">
    <property type="component" value="Chromosome"/>
</dbReference>
<keyword evidence="2" id="KW-1185">Reference proteome</keyword>
<dbReference type="AlphaFoldDB" id="J1KZI5"/>
<protein>
    <submittedName>
        <fullName evidence="1">Uncharacterized protein</fullName>
    </submittedName>
</protein>
<gene>
    <name evidence="1" type="ORF">Metli_0169</name>
</gene>
<dbReference type="STRING" id="28892.Metli_0169"/>
<accession>J1KZI5</accession>
<dbReference type="EMBL" id="CM001555">
    <property type="protein sequence ID" value="EJG06147.1"/>
    <property type="molecule type" value="Genomic_DNA"/>
</dbReference>
<proteinExistence type="predicted"/>
<dbReference type="HOGENOM" id="CLU_843690_0_0_2"/>
<evidence type="ECO:0000313" key="1">
    <source>
        <dbReference type="EMBL" id="EJG06147.1"/>
    </source>
</evidence>
<organism evidence="1 2">
    <name type="scientific">Methanofollis liminatans DSM 4140</name>
    <dbReference type="NCBI Taxonomy" id="28892"/>
    <lineage>
        <taxon>Archaea</taxon>
        <taxon>Methanobacteriati</taxon>
        <taxon>Methanobacteriota</taxon>
        <taxon>Stenosarchaea group</taxon>
        <taxon>Methanomicrobia</taxon>
        <taxon>Methanomicrobiales</taxon>
        <taxon>Methanomicrobiaceae</taxon>
        <taxon>Methanofollis</taxon>
    </lineage>
</organism>
<sequence length="347" mass="38843">MIPETIPEQEKFLYYLSALGTVDKSVFRQWFGELCLRSDAKEDLNISFLENRYIRVMQSLGHIDDSGGKLWVCPPVLSFIRKDPKPIALLSGACDSDLISTLDHIISTEFPQGEVLCVKQSQCVSSDTVLLFPDAFFIKNIGPDDLRDVARALGAGLQTEEAPPSIVSLAGGIDQMSQRLEWRKYREDEPINSINRVFSPHLLHFTGDREDGRDYRLVEYRFNYLYEYWIWDDTEKGAVVQRDWGRYMALNAEGVDVLIYDEDAGSLAVPTNVPLPVNLARAVTACSGLVPYEVWSGDLRGLGLHANNVPFDVYFGVPKDVGVSVAEKLGQRLVTVGGVFQPELCTL</sequence>
<reference evidence="1 2" key="1">
    <citation type="submission" date="2011-08" db="EMBL/GenBank/DDBJ databases">
        <title>The complete genome of Methanofollis liminatans DSM 4140.</title>
        <authorList>
            <consortium name="US DOE Joint Genome Institute (JGI-PGF)"/>
            <person name="Lucas S."/>
            <person name="Han J."/>
            <person name="Lapidus A."/>
            <person name="Bruce D."/>
            <person name="Goodwin L."/>
            <person name="Pitluck S."/>
            <person name="Peters L."/>
            <person name="Kyrpides N."/>
            <person name="Mavromatis K."/>
            <person name="Ivanova N."/>
            <person name="Mikhailova N."/>
            <person name="Lu M."/>
            <person name="Detter J.C."/>
            <person name="Tapia R."/>
            <person name="Han C."/>
            <person name="Land M."/>
            <person name="Hauser L."/>
            <person name="Markowitz V."/>
            <person name="Cheng J.-F."/>
            <person name="Hugenholtz P."/>
            <person name="Woyke T."/>
            <person name="Wu D."/>
            <person name="Spring S."/>
            <person name="Schuler E."/>
            <person name="Brambilla E."/>
            <person name="Klenk H.-P."/>
            <person name="Eisen J.A."/>
        </authorList>
    </citation>
    <scope>NUCLEOTIDE SEQUENCE [LARGE SCALE GENOMIC DNA]</scope>
    <source>
        <strain evidence="1 2">DSM 4140</strain>
    </source>
</reference>